<reference evidence="3" key="1">
    <citation type="submission" date="2018-06" db="EMBL/GenBank/DDBJ databases">
        <title>Genome assembly of Danube salmon.</title>
        <authorList>
            <person name="Macqueen D.J."/>
            <person name="Gundappa M.K."/>
        </authorList>
    </citation>
    <scope>NUCLEOTIDE SEQUENCE [LARGE SCALE GENOMIC DNA]</scope>
</reference>
<evidence type="ECO:0000313" key="3">
    <source>
        <dbReference type="Proteomes" id="UP000314982"/>
    </source>
</evidence>
<organism evidence="2 3">
    <name type="scientific">Hucho hucho</name>
    <name type="common">huchen</name>
    <dbReference type="NCBI Taxonomy" id="62062"/>
    <lineage>
        <taxon>Eukaryota</taxon>
        <taxon>Metazoa</taxon>
        <taxon>Chordata</taxon>
        <taxon>Craniata</taxon>
        <taxon>Vertebrata</taxon>
        <taxon>Euteleostomi</taxon>
        <taxon>Actinopterygii</taxon>
        <taxon>Neopterygii</taxon>
        <taxon>Teleostei</taxon>
        <taxon>Protacanthopterygii</taxon>
        <taxon>Salmoniformes</taxon>
        <taxon>Salmonidae</taxon>
        <taxon>Salmoninae</taxon>
        <taxon>Hucho</taxon>
    </lineage>
</organism>
<dbReference type="GO" id="GO:0005634">
    <property type="term" value="C:nucleus"/>
    <property type="evidence" value="ECO:0007669"/>
    <property type="project" value="TreeGrafter"/>
</dbReference>
<reference evidence="2" key="3">
    <citation type="submission" date="2025-09" db="UniProtKB">
        <authorList>
            <consortium name="Ensembl"/>
        </authorList>
    </citation>
    <scope>IDENTIFICATION</scope>
</reference>
<reference evidence="2" key="2">
    <citation type="submission" date="2025-08" db="UniProtKB">
        <authorList>
            <consortium name="Ensembl"/>
        </authorList>
    </citation>
    <scope>IDENTIFICATION</scope>
</reference>
<dbReference type="SUPFAM" id="SSF48371">
    <property type="entry name" value="ARM repeat"/>
    <property type="match status" value="1"/>
</dbReference>
<protein>
    <submittedName>
        <fullName evidence="2">TELO2 interacting protein 2</fullName>
    </submittedName>
</protein>
<dbReference type="STRING" id="62062.ENSHHUP00000075102"/>
<evidence type="ECO:0000313" key="2">
    <source>
        <dbReference type="Ensembl" id="ENSHHUP00000075102.1"/>
    </source>
</evidence>
<comment type="similarity">
    <text evidence="1">Belongs to the TTI2 family.</text>
</comment>
<dbReference type="AlphaFoldDB" id="A0A4W5QGA7"/>
<sequence>MHVFYVLLSQKQHPFHHQTDISKMDLSHMLQDLQQGKAHEGHSPAEHDTLLSRPVAEVLLHVQEKLKAPGLTTEQSGAILHIVEQLFTLGDRHWLFSECCSNQSTDLTREYVNFVSSLTLYAALPLCDNDSGALPESSFEAIPARACVVSSVVLALVQRLGNGGEAVSSHCQATSWVFLTGPLAPLLCVFALTHMQEQPWTSEASRTAASNLLASVVQAGDWETTSQLLFGKNNTERQPGVLGSILEILQSDLKRDSWKRNQATKHVFAWILMQVGRPWLTDYLEKVFPPSLLMSDDYCTDNQVLGVRCLNHIVLNVPAADLCQYNRAQVLYHALFNHLYTSEPQLIEVVLPCLIDLLPVLEKDPACTGLPRKPNRYDEVLRLTLTHMEMEHKLVLRSVYAKFLEHLIEKMGIVIVRHLKRLERVIIGYLEISDGPEEQTRLAILDALQKTLLIAWPRMECRLSALVQSLLRLLCDLSTESIPPAVREELVTKATHCLLLLDHCTQGKLKMLLKDVDSSCTSTSVLRCIETITMAQR</sequence>
<dbReference type="Proteomes" id="UP000314982">
    <property type="component" value="Unassembled WGS sequence"/>
</dbReference>
<keyword evidence="3" id="KW-1185">Reference proteome</keyword>
<dbReference type="Pfam" id="PF10521">
    <property type="entry name" value="Tti2"/>
    <property type="match status" value="1"/>
</dbReference>
<proteinExistence type="inferred from homology"/>
<accession>A0A4W5QGA7</accession>
<dbReference type="InterPro" id="IPR016024">
    <property type="entry name" value="ARM-type_fold"/>
</dbReference>
<dbReference type="GO" id="GO:0110078">
    <property type="term" value="C:TTT Hsp90 cochaperone complex"/>
    <property type="evidence" value="ECO:0007669"/>
    <property type="project" value="InterPro"/>
</dbReference>
<dbReference type="GeneTree" id="ENSGT00390000003878"/>
<dbReference type="InterPro" id="IPR018870">
    <property type="entry name" value="Tti2"/>
</dbReference>
<dbReference type="PANTHER" id="PTHR32226">
    <property type="entry name" value="TELO2-INTERACTING PROTEIN 2"/>
    <property type="match status" value="1"/>
</dbReference>
<name>A0A4W5QGA7_9TELE</name>
<evidence type="ECO:0000256" key="1">
    <source>
        <dbReference type="ARBA" id="ARBA00034736"/>
    </source>
</evidence>
<dbReference type="Ensembl" id="ENSHHUT00000077562.1">
    <property type="protein sequence ID" value="ENSHHUP00000075102.1"/>
    <property type="gene ID" value="ENSHHUG00000044001.1"/>
</dbReference>
<dbReference type="GO" id="GO:0005829">
    <property type="term" value="C:cytosol"/>
    <property type="evidence" value="ECO:0007669"/>
    <property type="project" value="TreeGrafter"/>
</dbReference>
<dbReference type="PANTHER" id="PTHR32226:SF2">
    <property type="entry name" value="TELO2-INTERACTING PROTEIN 2"/>
    <property type="match status" value="1"/>
</dbReference>